<reference evidence="10" key="1">
    <citation type="submission" date="2023-01" db="EMBL/GenBank/DDBJ databases">
        <title>Key to firefly adult light organ development and bioluminescence: homeobox transcription factors regulate luciferase expression and transportation to peroxisome.</title>
        <authorList>
            <person name="Fu X."/>
        </authorList>
    </citation>
    <scope>NUCLEOTIDE SEQUENCE [LARGE SCALE GENOMIC DNA]</scope>
</reference>
<feature type="domain" description="Major facilitator superfamily associated" evidence="8">
    <location>
        <begin position="504"/>
        <end position="959"/>
    </location>
</feature>
<organism evidence="9 10">
    <name type="scientific">Aquatica leii</name>
    <dbReference type="NCBI Taxonomy" id="1421715"/>
    <lineage>
        <taxon>Eukaryota</taxon>
        <taxon>Metazoa</taxon>
        <taxon>Ecdysozoa</taxon>
        <taxon>Arthropoda</taxon>
        <taxon>Hexapoda</taxon>
        <taxon>Insecta</taxon>
        <taxon>Pterygota</taxon>
        <taxon>Neoptera</taxon>
        <taxon>Endopterygota</taxon>
        <taxon>Coleoptera</taxon>
        <taxon>Polyphaga</taxon>
        <taxon>Elateriformia</taxon>
        <taxon>Elateroidea</taxon>
        <taxon>Lampyridae</taxon>
        <taxon>Luciolinae</taxon>
        <taxon>Aquatica</taxon>
    </lineage>
</organism>
<dbReference type="AlphaFoldDB" id="A0AAN7PI19"/>
<dbReference type="PANTHER" id="PTHR16172">
    <property type="entry name" value="MAJOR FACILITATOR SUPERFAMILY DOMAIN-CONTAINING PROTEIN 6-LIKE"/>
    <property type="match status" value="1"/>
</dbReference>
<dbReference type="InterPro" id="IPR024989">
    <property type="entry name" value="MFS_assoc_dom"/>
</dbReference>
<feature type="transmembrane region" description="Helical" evidence="7">
    <location>
        <begin position="725"/>
        <end position="742"/>
    </location>
</feature>
<dbReference type="PANTHER" id="PTHR16172:SF37">
    <property type="entry name" value="RE36877P"/>
    <property type="match status" value="1"/>
</dbReference>
<evidence type="ECO:0000256" key="2">
    <source>
        <dbReference type="ARBA" id="ARBA00005241"/>
    </source>
</evidence>
<dbReference type="SUPFAM" id="SSF103473">
    <property type="entry name" value="MFS general substrate transporter"/>
    <property type="match status" value="1"/>
</dbReference>
<dbReference type="InterPro" id="IPR036322">
    <property type="entry name" value="WD40_repeat_dom_sf"/>
</dbReference>
<dbReference type="EMBL" id="JARPUR010000002">
    <property type="protein sequence ID" value="KAK4882806.1"/>
    <property type="molecule type" value="Genomic_DNA"/>
</dbReference>
<evidence type="ECO:0000256" key="3">
    <source>
        <dbReference type="ARBA" id="ARBA00022692"/>
    </source>
</evidence>
<feature type="transmembrane region" description="Helical" evidence="7">
    <location>
        <begin position="906"/>
        <end position="926"/>
    </location>
</feature>
<gene>
    <name evidence="9" type="ORF">RN001_006125</name>
</gene>
<keyword evidence="5 7" id="KW-0472">Membrane</keyword>
<name>A0AAN7PI19_9COLE</name>
<dbReference type="InterPro" id="IPR001680">
    <property type="entry name" value="WD40_rpt"/>
</dbReference>
<feature type="transmembrane region" description="Helical" evidence="7">
    <location>
        <begin position="683"/>
        <end position="705"/>
    </location>
</feature>
<feature type="transmembrane region" description="Helical" evidence="7">
    <location>
        <begin position="868"/>
        <end position="894"/>
    </location>
</feature>
<dbReference type="SMART" id="SM00320">
    <property type="entry name" value="WD40"/>
    <property type="match status" value="5"/>
</dbReference>
<evidence type="ECO:0000256" key="7">
    <source>
        <dbReference type="SAM" id="Phobius"/>
    </source>
</evidence>
<proteinExistence type="inferred from homology"/>
<dbReference type="InterPro" id="IPR015943">
    <property type="entry name" value="WD40/YVTN_repeat-like_dom_sf"/>
</dbReference>
<keyword evidence="6" id="KW-0853">WD repeat</keyword>
<feature type="transmembrane region" description="Helical" evidence="7">
    <location>
        <begin position="754"/>
        <end position="777"/>
    </location>
</feature>
<feature type="transmembrane region" description="Helical" evidence="7">
    <location>
        <begin position="798"/>
        <end position="822"/>
    </location>
</feature>
<evidence type="ECO:0000256" key="1">
    <source>
        <dbReference type="ARBA" id="ARBA00004141"/>
    </source>
</evidence>
<evidence type="ECO:0000256" key="6">
    <source>
        <dbReference type="PROSITE-ProRule" id="PRU00221"/>
    </source>
</evidence>
<comment type="subcellular location">
    <subcellularLocation>
        <location evidence="1">Membrane</location>
        <topology evidence="1">Multi-pass membrane protein</topology>
    </subcellularLocation>
</comment>
<dbReference type="CDD" id="cd17335">
    <property type="entry name" value="MFS_MFSD6"/>
    <property type="match status" value="1"/>
</dbReference>
<dbReference type="GO" id="GO:0016020">
    <property type="term" value="C:membrane"/>
    <property type="evidence" value="ECO:0007669"/>
    <property type="project" value="UniProtKB-SubCell"/>
</dbReference>
<evidence type="ECO:0000313" key="10">
    <source>
        <dbReference type="Proteomes" id="UP001353858"/>
    </source>
</evidence>
<dbReference type="Proteomes" id="UP001353858">
    <property type="component" value="Unassembled WGS sequence"/>
</dbReference>
<evidence type="ECO:0000256" key="5">
    <source>
        <dbReference type="ARBA" id="ARBA00023136"/>
    </source>
</evidence>
<feature type="repeat" description="WD" evidence="6">
    <location>
        <begin position="207"/>
        <end position="249"/>
    </location>
</feature>
<evidence type="ECO:0000259" key="8">
    <source>
        <dbReference type="Pfam" id="PF12832"/>
    </source>
</evidence>
<accession>A0AAN7PI19</accession>
<feature type="transmembrane region" description="Helical" evidence="7">
    <location>
        <begin position="535"/>
        <end position="559"/>
    </location>
</feature>
<keyword evidence="3 7" id="KW-0812">Transmembrane</keyword>
<dbReference type="Pfam" id="PF00400">
    <property type="entry name" value="WD40"/>
    <property type="match status" value="1"/>
</dbReference>
<feature type="transmembrane region" description="Helical" evidence="7">
    <location>
        <begin position="568"/>
        <end position="587"/>
    </location>
</feature>
<feature type="transmembrane region" description="Helical" evidence="7">
    <location>
        <begin position="938"/>
        <end position="955"/>
    </location>
</feature>
<comment type="caution">
    <text evidence="9">The sequence shown here is derived from an EMBL/GenBank/DDBJ whole genome shotgun (WGS) entry which is preliminary data.</text>
</comment>
<feature type="transmembrane region" description="Helical" evidence="7">
    <location>
        <begin position="834"/>
        <end position="856"/>
    </location>
</feature>
<dbReference type="InterPro" id="IPR051717">
    <property type="entry name" value="MFS_MFSD6"/>
</dbReference>
<protein>
    <recommendedName>
        <fullName evidence="8">Major facilitator superfamily associated domain-containing protein</fullName>
    </recommendedName>
</protein>
<dbReference type="InterPro" id="IPR036259">
    <property type="entry name" value="MFS_trans_sf"/>
</dbReference>
<keyword evidence="4 7" id="KW-1133">Transmembrane helix</keyword>
<dbReference type="Gene3D" id="2.130.10.10">
    <property type="entry name" value="YVTN repeat-like/Quinoprotein amine dehydrogenase"/>
    <property type="match status" value="2"/>
</dbReference>
<sequence length="1009" mass="112172">MEMQLRIMSVIASTSDCLKIHNCFNGSIIQHYTPDNISSNSSIKSISWSRDGSWMLLTPSTGASKILSVGKNLKVLQTLENIYYPTYAVFQNATKRNVAIGTVSGAILIYDIKQRTVKKRFPRAPSSIFSFKWNCKDSHIAAACINGDIILYNSISLNISSSYKIPQTKTVSALDFHNCRRNLLCAGSEEGIMAVWDINTNHVVYNLKAHQSTVTDLKFSPIRSDLLVSSGLDRRLEFYDILSRQCITEIELTNSATAIDFSPCGTYLGVGSQIGNITLYDTRSFKKPMSAFVGHAHKKIGHLFFQTVLVGNDSENFSITISDDESEKTRNSEYKKMVDSLGLINSDSFENKITNNSKKINEDSFLTALGLETSANISEISIRLDNFRSVTSEEDQQCADVEKNVFLENIVCSKKSQLKEVSSTPKYLMEKLPSITESPIPISSGNVSNFSLEEVTLTVRQVVSNELETKLDKLKFDIKSDILEAIHDSNKTIGMIHINKQLLPIKAHFFFFMAAMGPILPQLSVYGKELGISPVVMGTVTGILPILFLLAKPAFGLLVDVFRHYRKAIFLGLILATSASYAFLYFVPSRFMTKYQFKNTNCSQLDTCNVAEYLEELDCNTTNRIVCSWKCGDIPNNTTLHGSVKTGSNDACFLNGTLNCDSFCDITCIDDIERNTKCLYQSFTFWCFIILMSIGTIGFNVLNSISDAICFDVIEDEYDYGKQRVWGTLGFGITALISGYVVEYFSGNQLTYTPALIVMLVCTAIDFFACIKLQIPIIQAPKNILKNLKDLMNNCQTITFIIYATFAGIVDSFVIYFLFWYLEDLALTTDTDNIKLLEGLTVAAETLGAEVIFFYVSGKIIQKWGYAVTFSLCFISYGIRYALISIIPSPWWIIPIEFLMQGPSYALIYTTIVAYANAISPPGMSATMQGIAAGMDDGFGYAVGSVIGGILYKYIGGANTLRCFSALSILCGVSHFIIHKTILRFSEDPVATKEPSYLAPQEAIRNIKT</sequence>
<dbReference type="SUPFAM" id="SSF50978">
    <property type="entry name" value="WD40 repeat-like"/>
    <property type="match status" value="1"/>
</dbReference>
<dbReference type="Gene3D" id="1.20.1250.20">
    <property type="entry name" value="MFS general substrate transporter like domains"/>
    <property type="match status" value="3"/>
</dbReference>
<comment type="similarity">
    <text evidence="2">Belongs to the major facilitator superfamily. MFSD6 family.</text>
</comment>
<keyword evidence="10" id="KW-1185">Reference proteome</keyword>
<evidence type="ECO:0000313" key="9">
    <source>
        <dbReference type="EMBL" id="KAK4882806.1"/>
    </source>
</evidence>
<dbReference type="PROSITE" id="PS50082">
    <property type="entry name" value="WD_REPEATS_2"/>
    <property type="match status" value="1"/>
</dbReference>
<evidence type="ECO:0000256" key="4">
    <source>
        <dbReference type="ARBA" id="ARBA00022989"/>
    </source>
</evidence>
<dbReference type="Pfam" id="PF12832">
    <property type="entry name" value="MFS_1_like"/>
    <property type="match status" value="1"/>
</dbReference>